<dbReference type="AlphaFoldDB" id="A0A6V8KTB9"/>
<reference evidence="2 3" key="1">
    <citation type="submission" date="2020-03" db="EMBL/GenBank/DDBJ databases">
        <title>Whole genome shotgun sequence of Phytohabitans houttuyneae NBRC 108639.</title>
        <authorList>
            <person name="Komaki H."/>
            <person name="Tamura T."/>
        </authorList>
    </citation>
    <scope>NUCLEOTIDE SEQUENCE [LARGE SCALE GENOMIC DNA]</scope>
    <source>
        <strain evidence="2 3">NBRC 108639</strain>
    </source>
</reference>
<feature type="transmembrane region" description="Helical" evidence="1">
    <location>
        <begin position="54"/>
        <end position="75"/>
    </location>
</feature>
<proteinExistence type="predicted"/>
<keyword evidence="1" id="KW-0472">Membrane</keyword>
<accession>A0A6V8KTB9</accession>
<evidence type="ECO:0000256" key="1">
    <source>
        <dbReference type="SAM" id="Phobius"/>
    </source>
</evidence>
<gene>
    <name evidence="2" type="ORF">Phou_092860</name>
</gene>
<keyword evidence="3" id="KW-1185">Reference proteome</keyword>
<keyword evidence="1" id="KW-1133">Transmembrane helix</keyword>
<evidence type="ECO:0000313" key="2">
    <source>
        <dbReference type="EMBL" id="GFJ85106.1"/>
    </source>
</evidence>
<protein>
    <submittedName>
        <fullName evidence="2">Uncharacterized protein</fullName>
    </submittedName>
</protein>
<dbReference type="RefSeq" id="WP_173069981.1">
    <property type="nucleotide sequence ID" value="NZ_BAABGO010000014.1"/>
</dbReference>
<evidence type="ECO:0000313" key="3">
    <source>
        <dbReference type="Proteomes" id="UP000482800"/>
    </source>
</evidence>
<dbReference type="EMBL" id="BLPF01000004">
    <property type="protein sequence ID" value="GFJ85106.1"/>
    <property type="molecule type" value="Genomic_DNA"/>
</dbReference>
<comment type="caution">
    <text evidence="2">The sequence shown here is derived from an EMBL/GenBank/DDBJ whole genome shotgun (WGS) entry which is preliminary data.</text>
</comment>
<organism evidence="2 3">
    <name type="scientific">Phytohabitans houttuyneae</name>
    <dbReference type="NCBI Taxonomy" id="1076126"/>
    <lineage>
        <taxon>Bacteria</taxon>
        <taxon>Bacillati</taxon>
        <taxon>Actinomycetota</taxon>
        <taxon>Actinomycetes</taxon>
        <taxon>Micromonosporales</taxon>
        <taxon>Micromonosporaceae</taxon>
    </lineage>
</organism>
<dbReference type="Proteomes" id="UP000482800">
    <property type="component" value="Unassembled WGS sequence"/>
</dbReference>
<reference evidence="2 3" key="2">
    <citation type="submission" date="2020-03" db="EMBL/GenBank/DDBJ databases">
        <authorList>
            <person name="Ichikawa N."/>
            <person name="Kimura A."/>
            <person name="Kitahashi Y."/>
            <person name="Uohara A."/>
        </authorList>
    </citation>
    <scope>NUCLEOTIDE SEQUENCE [LARGE SCALE GENOMIC DNA]</scope>
    <source>
        <strain evidence="2 3">NBRC 108639</strain>
    </source>
</reference>
<keyword evidence="1" id="KW-0812">Transmembrane</keyword>
<name>A0A6V8KTB9_9ACTN</name>
<feature type="transmembrane region" description="Helical" evidence="1">
    <location>
        <begin position="12"/>
        <end position="34"/>
    </location>
</feature>
<sequence>MNERHTVVRTLHDMGAAIWLGGSLMGAVGLNGASRDVRDSGDRARVASAGWARWAPVSAAAVGAHVVGGLGLLLANRGRVRGQSGVTANTAIKTVLTVVAIGTTVYSGVLGAKVAKAGRVNAESGTVASPETPDDVATAQQQLRGLQWATPVLTAAIVALGSQQGEQQRPGQMFDGFTTKVARLAGR</sequence>